<protein>
    <submittedName>
        <fullName evidence="1">Uncharacterized protein</fullName>
    </submittedName>
</protein>
<accession>A0A0F9BFJ6</accession>
<sequence>MSGLSVHDDMLYYVALDLVQKQTGSDGLALRIYHALKEAEQAAYTKALHDLLPPDGAEPRSFPVYQHCHTCGTYYAQPGVSSGARCPECRIKVVEQAVEAKWKEAIGATDLQGSSPDNFIRWLRKDVAEQAKAEERERCCKAMCEYCREVNANFFTGIDGKLFHHTRSGDDICRAEAIRRGGGDDT</sequence>
<evidence type="ECO:0000313" key="1">
    <source>
        <dbReference type="EMBL" id="KKL20520.1"/>
    </source>
</evidence>
<reference evidence="1" key="1">
    <citation type="journal article" date="2015" name="Nature">
        <title>Complex archaea that bridge the gap between prokaryotes and eukaryotes.</title>
        <authorList>
            <person name="Spang A."/>
            <person name="Saw J.H."/>
            <person name="Jorgensen S.L."/>
            <person name="Zaremba-Niedzwiedzka K."/>
            <person name="Martijn J."/>
            <person name="Lind A.E."/>
            <person name="van Eijk R."/>
            <person name="Schleper C."/>
            <person name="Guy L."/>
            <person name="Ettema T.J."/>
        </authorList>
    </citation>
    <scope>NUCLEOTIDE SEQUENCE</scope>
</reference>
<name>A0A0F9BFJ6_9ZZZZ</name>
<proteinExistence type="predicted"/>
<dbReference type="EMBL" id="LAZR01038067">
    <property type="protein sequence ID" value="KKL20520.1"/>
    <property type="molecule type" value="Genomic_DNA"/>
</dbReference>
<gene>
    <name evidence="1" type="ORF">LCGC14_2454640</name>
</gene>
<comment type="caution">
    <text evidence="1">The sequence shown here is derived from an EMBL/GenBank/DDBJ whole genome shotgun (WGS) entry which is preliminary data.</text>
</comment>
<organism evidence="1">
    <name type="scientific">marine sediment metagenome</name>
    <dbReference type="NCBI Taxonomy" id="412755"/>
    <lineage>
        <taxon>unclassified sequences</taxon>
        <taxon>metagenomes</taxon>
        <taxon>ecological metagenomes</taxon>
    </lineage>
</organism>
<dbReference type="AlphaFoldDB" id="A0A0F9BFJ6"/>